<protein>
    <recommendedName>
        <fullName evidence="2">alpha-galactosidase</fullName>
        <ecNumber evidence="2">3.2.1.22</ecNumber>
    </recommendedName>
</protein>
<dbReference type="EMBL" id="KV700117">
    <property type="protein sequence ID" value="OCF46939.1"/>
    <property type="molecule type" value="Genomic_DNA"/>
</dbReference>
<feature type="domain" description="Glycoside-hydrolase family GH114 TIM-barrel" evidence="5">
    <location>
        <begin position="175"/>
        <end position="386"/>
    </location>
</feature>
<evidence type="ECO:0000256" key="3">
    <source>
        <dbReference type="SAM" id="MobiDB-lite"/>
    </source>
</evidence>
<sequence length="419" mass="44508">MVASKHFIASVFVLPAILAKEQSSSVSSCSALTVTETVTATVTVTASAGISASAVSFPLASPKSTSLSDDNASKPSKVSSTFVSSTKANDKSATSSSSTSKSDSKASKSSTTANARSSSSEDKSASRTSSSGVILVATGSATPFSPNLSTSFIYDLDNQPIAAPVITTQSKLSLNKTTYIVDMAQSTTEQIANYHAKGKKVGCYFSAGTWEPFRTDAKSFLPECYCGQNVTTDSAGKCTGQGANNNLLGEWGEWWLDIRSDKCLKNIKEIMTTRIKAAAAKGCDAVDPDNVDAWTNTQNFGITKQNEVDYLLWLSVTARSNGLGIDLKNSGDLITDPDSGKSTNWTTSLVNAFDFNVIESCHEYDECEKYDPFLKAGKPQIQIEYSNSIKKCPSLKTGQQLLVYSGTTVDSSKITLSCP</sequence>
<evidence type="ECO:0000256" key="4">
    <source>
        <dbReference type="SAM" id="SignalP"/>
    </source>
</evidence>
<reference evidence="7" key="4">
    <citation type="submission" date="2024-02" db="EMBL/GenBank/DDBJ databases">
        <title>Comparative genomics of Cryptococcus and Kwoniella reveals pathogenesis evolution and contrasting modes of karyotype evolution via chromosome fusion or intercentromeric recombination.</title>
        <authorList>
            <person name="Coelho M.A."/>
            <person name="David-Palma M."/>
            <person name="Shea T."/>
            <person name="Bowers K."/>
            <person name="McGinley-Smith S."/>
            <person name="Mohammad A.W."/>
            <person name="Gnirke A."/>
            <person name="Yurkov A.M."/>
            <person name="Nowrousian M."/>
            <person name="Sun S."/>
            <person name="Cuomo C.A."/>
            <person name="Heitman J."/>
        </authorList>
    </citation>
    <scope>NUCLEOTIDE SEQUENCE</scope>
    <source>
        <strain evidence="7">CBS 10737</strain>
    </source>
</reference>
<reference evidence="6" key="1">
    <citation type="submission" date="2013-07" db="EMBL/GenBank/DDBJ databases">
        <title>The Genome Sequence of Cryptococcus pinus CBS10737.</title>
        <authorList>
            <consortium name="The Broad Institute Genome Sequencing Platform"/>
            <person name="Cuomo C."/>
            <person name="Litvintseva A."/>
            <person name="Chen Y."/>
            <person name="Heitman J."/>
            <person name="Sun S."/>
            <person name="Springer D."/>
            <person name="Dromer F."/>
            <person name="Young S.K."/>
            <person name="Zeng Q."/>
            <person name="Gargeya S."/>
            <person name="Fitzgerald M."/>
            <person name="Abouelleil A."/>
            <person name="Alvarado L."/>
            <person name="Berlin A.M."/>
            <person name="Chapman S.B."/>
            <person name="Dewar J."/>
            <person name="Goldberg J."/>
            <person name="Griggs A."/>
            <person name="Gujja S."/>
            <person name="Hansen M."/>
            <person name="Howarth C."/>
            <person name="Imamovic A."/>
            <person name="Larimer J."/>
            <person name="McCowan C."/>
            <person name="Murphy C."/>
            <person name="Pearson M."/>
            <person name="Priest M."/>
            <person name="Roberts A."/>
            <person name="Saif S."/>
            <person name="Shea T."/>
            <person name="Sykes S."/>
            <person name="Wortman J."/>
            <person name="Nusbaum C."/>
            <person name="Birren B."/>
        </authorList>
    </citation>
    <scope>NUCLEOTIDE SEQUENCE [LARGE SCALE GENOMIC DNA]</scope>
    <source>
        <strain evidence="6">CBS 10737</strain>
    </source>
</reference>
<proteinExistence type="predicted"/>
<feature type="region of interest" description="Disordered" evidence="3">
    <location>
        <begin position="65"/>
        <end position="126"/>
    </location>
</feature>
<evidence type="ECO:0000313" key="6">
    <source>
        <dbReference type="EMBL" id="OCF46939.1"/>
    </source>
</evidence>
<dbReference type="PANTHER" id="PTHR35273:SF2">
    <property type="entry name" value="ALPHA-GALACTOSIDASE"/>
    <property type="match status" value="1"/>
</dbReference>
<dbReference type="KEGG" id="kpin:30175082"/>
<evidence type="ECO:0000256" key="1">
    <source>
        <dbReference type="ARBA" id="ARBA00001255"/>
    </source>
</evidence>
<evidence type="ECO:0000256" key="2">
    <source>
        <dbReference type="ARBA" id="ARBA00012755"/>
    </source>
</evidence>
<accession>A0A1B9HUJ6</accession>
<reference evidence="7" key="2">
    <citation type="submission" date="2013-07" db="EMBL/GenBank/DDBJ databases">
        <authorList>
            <consortium name="The Broad Institute Genome Sequencing Platform"/>
            <person name="Cuomo C."/>
            <person name="Litvintseva A."/>
            <person name="Chen Y."/>
            <person name="Heitman J."/>
            <person name="Sun S."/>
            <person name="Springer D."/>
            <person name="Dromer F."/>
            <person name="Young S.K."/>
            <person name="Zeng Q."/>
            <person name="Gargeya S."/>
            <person name="Fitzgerald M."/>
            <person name="Abouelleil A."/>
            <person name="Alvarado L."/>
            <person name="Berlin A.M."/>
            <person name="Chapman S.B."/>
            <person name="Dewar J."/>
            <person name="Goldberg J."/>
            <person name="Griggs A."/>
            <person name="Gujja S."/>
            <person name="Hansen M."/>
            <person name="Howarth C."/>
            <person name="Imamovic A."/>
            <person name="Larimer J."/>
            <person name="McCowan C."/>
            <person name="Murphy C."/>
            <person name="Pearson M."/>
            <person name="Priest M."/>
            <person name="Roberts A."/>
            <person name="Saif S."/>
            <person name="Shea T."/>
            <person name="Sykes S."/>
            <person name="Wortman J."/>
            <person name="Nusbaum C."/>
            <person name="Birren B."/>
        </authorList>
    </citation>
    <scope>NUCLEOTIDE SEQUENCE</scope>
    <source>
        <strain evidence="7">CBS 10737</strain>
    </source>
</reference>
<dbReference type="EMBL" id="CP144520">
    <property type="protein sequence ID" value="WWC68271.1"/>
    <property type="molecule type" value="Genomic_DNA"/>
</dbReference>
<dbReference type="Pfam" id="PF03537">
    <property type="entry name" value="Glyco_hydro_114"/>
    <property type="match status" value="1"/>
</dbReference>
<dbReference type="EC" id="3.2.1.22" evidence="2"/>
<dbReference type="InterPro" id="IPR013785">
    <property type="entry name" value="Aldolase_TIM"/>
</dbReference>
<feature type="chain" id="PRO_5008628175" description="alpha-galactosidase" evidence="4">
    <location>
        <begin position="20"/>
        <end position="419"/>
    </location>
</feature>
<evidence type="ECO:0000313" key="7">
    <source>
        <dbReference type="EMBL" id="WWC68271.1"/>
    </source>
</evidence>
<name>A0A1B9HUJ6_9TREE</name>
<dbReference type="OrthoDB" id="2108802at2759"/>
<keyword evidence="4" id="KW-0732">Signal</keyword>
<comment type="catalytic activity">
    <reaction evidence="1">
        <text>Hydrolysis of terminal, non-reducing alpha-D-galactose residues in alpha-D-galactosides, including galactose oligosaccharides, galactomannans and galactolipids.</text>
        <dbReference type="EC" id="3.2.1.22"/>
    </reaction>
</comment>
<dbReference type="InterPro" id="IPR017853">
    <property type="entry name" value="GH"/>
</dbReference>
<organism evidence="6">
    <name type="scientific">Kwoniella pini CBS 10737</name>
    <dbReference type="NCBI Taxonomy" id="1296096"/>
    <lineage>
        <taxon>Eukaryota</taxon>
        <taxon>Fungi</taxon>
        <taxon>Dikarya</taxon>
        <taxon>Basidiomycota</taxon>
        <taxon>Agaricomycotina</taxon>
        <taxon>Tremellomycetes</taxon>
        <taxon>Tremellales</taxon>
        <taxon>Cryptococcaceae</taxon>
        <taxon>Kwoniella</taxon>
    </lineage>
</organism>
<dbReference type="AlphaFoldDB" id="A0A1B9HUJ6"/>
<dbReference type="InterPro" id="IPR004352">
    <property type="entry name" value="GH114_TIM-barrel"/>
</dbReference>
<keyword evidence="8" id="KW-1185">Reference proteome</keyword>
<reference evidence="6" key="3">
    <citation type="submission" date="2016-07" db="EMBL/GenBank/DDBJ databases">
        <title>Evolution of pathogenesis and genome organization in the Tremellales.</title>
        <authorList>
            <person name="Cuomo C."/>
            <person name="Litvintseva A."/>
            <person name="Heitman J."/>
            <person name="Chen Y."/>
            <person name="Sun S."/>
            <person name="Springer D."/>
            <person name="Dromer F."/>
            <person name="Young S."/>
            <person name="Zeng Q."/>
            <person name="Chapman S."/>
            <person name="Gujja S."/>
            <person name="Saif S."/>
            <person name="Birren B."/>
        </authorList>
    </citation>
    <scope>NUCLEOTIDE SEQUENCE</scope>
    <source>
        <strain evidence="6">CBS 10737</strain>
    </source>
</reference>
<gene>
    <name evidence="6" type="ORF">I206_06713</name>
    <name evidence="7" type="ORF">I206_102194</name>
</gene>
<feature type="signal peptide" evidence="4">
    <location>
        <begin position="1"/>
        <end position="19"/>
    </location>
</feature>
<dbReference type="GO" id="GO:0004557">
    <property type="term" value="F:alpha-galactosidase activity"/>
    <property type="evidence" value="ECO:0007669"/>
    <property type="project" value="UniProtKB-EC"/>
</dbReference>
<feature type="compositionally biased region" description="Low complexity" evidence="3">
    <location>
        <begin position="73"/>
        <end position="118"/>
    </location>
</feature>
<dbReference type="Gene3D" id="3.20.20.70">
    <property type="entry name" value="Aldolase class I"/>
    <property type="match status" value="1"/>
</dbReference>
<dbReference type="Proteomes" id="UP000094020">
    <property type="component" value="Chromosome 2"/>
</dbReference>
<evidence type="ECO:0000313" key="8">
    <source>
        <dbReference type="Proteomes" id="UP000094020"/>
    </source>
</evidence>
<dbReference type="STRING" id="1296096.A0A1B9HUJ6"/>
<dbReference type="PANTHER" id="PTHR35273">
    <property type="entry name" value="ALPHA-1,4 POLYGALACTOSAMINIDASE, PUTATIVE (AFU_ORTHOLOGUE AFUA_3G07890)-RELATED"/>
    <property type="match status" value="1"/>
</dbReference>
<dbReference type="GeneID" id="30175082"/>
<dbReference type="SUPFAM" id="SSF51445">
    <property type="entry name" value="(Trans)glycosidases"/>
    <property type="match status" value="1"/>
</dbReference>
<evidence type="ECO:0000259" key="5">
    <source>
        <dbReference type="Pfam" id="PF03537"/>
    </source>
</evidence>
<dbReference type="RefSeq" id="XP_019008158.1">
    <property type="nucleotide sequence ID" value="XM_019158412.1"/>
</dbReference>